<evidence type="ECO:0000313" key="4">
    <source>
        <dbReference type="Proteomes" id="UP000781932"/>
    </source>
</evidence>
<accession>A0A9P6LI15</accession>
<proteinExistence type="predicted"/>
<dbReference type="Proteomes" id="UP000781932">
    <property type="component" value="Unassembled WGS sequence"/>
</dbReference>
<dbReference type="OrthoDB" id="4814718at2759"/>
<evidence type="ECO:0000256" key="2">
    <source>
        <dbReference type="SAM" id="Phobius"/>
    </source>
</evidence>
<dbReference type="EMBL" id="JAATWM020000016">
    <property type="protein sequence ID" value="KAF9876869.1"/>
    <property type="molecule type" value="Genomic_DNA"/>
</dbReference>
<dbReference type="RefSeq" id="XP_038746330.1">
    <property type="nucleotide sequence ID" value="XM_038888433.1"/>
</dbReference>
<evidence type="ECO:0000256" key="1">
    <source>
        <dbReference type="SAM" id="MobiDB-lite"/>
    </source>
</evidence>
<feature type="transmembrane region" description="Helical" evidence="2">
    <location>
        <begin position="183"/>
        <end position="206"/>
    </location>
</feature>
<feature type="compositionally biased region" description="Polar residues" evidence="1">
    <location>
        <begin position="168"/>
        <end position="177"/>
    </location>
</feature>
<feature type="region of interest" description="Disordered" evidence="1">
    <location>
        <begin position="261"/>
        <end position="296"/>
    </location>
</feature>
<evidence type="ECO:0000313" key="3">
    <source>
        <dbReference type="EMBL" id="KAF9876869.1"/>
    </source>
</evidence>
<feature type="compositionally biased region" description="Polar residues" evidence="1">
    <location>
        <begin position="148"/>
        <end position="160"/>
    </location>
</feature>
<sequence length="296" mass="31243">MPNPSVHNAPAEVAAVAPASKGPGTCGYVEFPVTTLRFPMIARPWTCPKPEQTCTSSGSYAGCTTPVPTKCLGSSLESGIIASACADDELCWQVMHRYRPNTACYTWLSTQGPSTYTLFECRSTSGIGILLASPTGVSGTPIATSPIYSTISQPSGSQQPPHTPLPTSPQERPNSNGEAPPGAVAASIAGAIAFLGLLAGGVVYLWMWNKKKKKREGTLHRRTSMAISGPFMVSGAPPKVPPPPRGFEMRRFDVGRNASSVYSQEGNEGRVSEGVVPVVGDAPKRPRRSGDEGIWI</sequence>
<dbReference type="AlphaFoldDB" id="A0A9P6LI15"/>
<keyword evidence="2" id="KW-1133">Transmembrane helix</keyword>
<dbReference type="GeneID" id="62161507"/>
<keyword evidence="2" id="KW-0812">Transmembrane</keyword>
<gene>
    <name evidence="3" type="ORF">CkaCkLH20_05715</name>
</gene>
<feature type="region of interest" description="Disordered" evidence="1">
    <location>
        <begin position="148"/>
        <end position="182"/>
    </location>
</feature>
<reference evidence="3" key="2">
    <citation type="submission" date="2020-11" db="EMBL/GenBank/DDBJ databases">
        <title>Whole genome sequencing of Colletotrichum sp.</title>
        <authorList>
            <person name="Li H."/>
        </authorList>
    </citation>
    <scope>NUCLEOTIDE SEQUENCE</scope>
    <source>
        <strain evidence="3">CkLH20</strain>
    </source>
</reference>
<organism evidence="3 4">
    <name type="scientific">Colletotrichum karsti</name>
    <dbReference type="NCBI Taxonomy" id="1095194"/>
    <lineage>
        <taxon>Eukaryota</taxon>
        <taxon>Fungi</taxon>
        <taxon>Dikarya</taxon>
        <taxon>Ascomycota</taxon>
        <taxon>Pezizomycotina</taxon>
        <taxon>Sordariomycetes</taxon>
        <taxon>Hypocreomycetidae</taxon>
        <taxon>Glomerellales</taxon>
        <taxon>Glomerellaceae</taxon>
        <taxon>Colletotrichum</taxon>
        <taxon>Colletotrichum boninense species complex</taxon>
    </lineage>
</organism>
<protein>
    <submittedName>
        <fullName evidence="3">Uncharacterized protein</fullName>
    </submittedName>
</protein>
<name>A0A9P6LI15_9PEZI</name>
<keyword evidence="2" id="KW-0472">Membrane</keyword>
<comment type="caution">
    <text evidence="3">The sequence shown here is derived from an EMBL/GenBank/DDBJ whole genome shotgun (WGS) entry which is preliminary data.</text>
</comment>
<feature type="compositionally biased region" description="Basic and acidic residues" evidence="1">
    <location>
        <begin position="282"/>
        <end position="296"/>
    </location>
</feature>
<reference evidence="3" key="1">
    <citation type="submission" date="2020-03" db="EMBL/GenBank/DDBJ databases">
        <authorList>
            <person name="He L."/>
        </authorList>
    </citation>
    <scope>NUCLEOTIDE SEQUENCE</scope>
    <source>
        <strain evidence="3">CkLH20</strain>
    </source>
</reference>
<keyword evidence="4" id="KW-1185">Reference proteome</keyword>